<evidence type="ECO:0000256" key="5">
    <source>
        <dbReference type="ARBA" id="ARBA00022989"/>
    </source>
</evidence>
<sequence>MVYYGMPLNLGNLSADLYLSTALNALAELPSSLAAFLIARWMKRRSSIVAFTTASGICSIVCTFMADGGWSELAVELASFFAACTACNVVIIYSVELFPTCVRNSAIAVVRLVIVLGGAVAPVMVAMGRRRRFLSFGLFGTVIFFAGLFAGFLPETKGCGISDTMEEEEIKEMAARNAGP</sequence>
<organism evidence="8 9">
    <name type="scientific">Dendrobium thyrsiflorum</name>
    <name type="common">Pinecone-like raceme dendrobium</name>
    <name type="synonym">Orchid</name>
    <dbReference type="NCBI Taxonomy" id="117978"/>
    <lineage>
        <taxon>Eukaryota</taxon>
        <taxon>Viridiplantae</taxon>
        <taxon>Streptophyta</taxon>
        <taxon>Embryophyta</taxon>
        <taxon>Tracheophyta</taxon>
        <taxon>Spermatophyta</taxon>
        <taxon>Magnoliopsida</taxon>
        <taxon>Liliopsida</taxon>
        <taxon>Asparagales</taxon>
        <taxon>Orchidaceae</taxon>
        <taxon>Epidendroideae</taxon>
        <taxon>Malaxideae</taxon>
        <taxon>Dendrobiinae</taxon>
        <taxon>Dendrobium</taxon>
    </lineage>
</organism>
<accession>A0ABD0VSC8</accession>
<dbReference type="GO" id="GO:0015293">
    <property type="term" value="F:symporter activity"/>
    <property type="evidence" value="ECO:0007669"/>
    <property type="project" value="UniProtKB-KW"/>
</dbReference>
<reference evidence="8 9" key="1">
    <citation type="journal article" date="2024" name="Plant Biotechnol. J.">
        <title>Dendrobium thyrsiflorum genome and its molecular insights into genes involved in important horticultural traits.</title>
        <authorList>
            <person name="Chen B."/>
            <person name="Wang J.Y."/>
            <person name="Zheng P.J."/>
            <person name="Li K.L."/>
            <person name="Liang Y.M."/>
            <person name="Chen X.F."/>
            <person name="Zhang C."/>
            <person name="Zhao X."/>
            <person name="He X."/>
            <person name="Zhang G.Q."/>
            <person name="Liu Z.J."/>
            <person name="Xu Q."/>
        </authorList>
    </citation>
    <scope>NUCLEOTIDE SEQUENCE [LARGE SCALE GENOMIC DNA]</scope>
    <source>
        <strain evidence="8">GZMU011</strain>
    </source>
</reference>
<dbReference type="Gene3D" id="1.20.1250.20">
    <property type="entry name" value="MFS general substrate transporter like domains"/>
    <property type="match status" value="1"/>
</dbReference>
<feature type="transmembrane region" description="Helical" evidence="7">
    <location>
        <begin position="78"/>
        <end position="95"/>
    </location>
</feature>
<feature type="transmembrane region" description="Helical" evidence="7">
    <location>
        <begin position="17"/>
        <end position="39"/>
    </location>
</feature>
<protein>
    <submittedName>
        <fullName evidence="8">Uncharacterized protein</fullName>
    </submittedName>
</protein>
<keyword evidence="5 7" id="KW-1133">Transmembrane helix</keyword>
<comment type="subcellular location">
    <subcellularLocation>
        <location evidence="1">Membrane</location>
        <topology evidence="1">Multi-pass membrane protein</topology>
    </subcellularLocation>
</comment>
<feature type="transmembrane region" description="Helical" evidence="7">
    <location>
        <begin position="133"/>
        <end position="153"/>
    </location>
</feature>
<feature type="transmembrane region" description="Helical" evidence="7">
    <location>
        <begin position="46"/>
        <end position="66"/>
    </location>
</feature>
<evidence type="ECO:0000256" key="2">
    <source>
        <dbReference type="ARBA" id="ARBA00022592"/>
    </source>
</evidence>
<name>A0ABD0VSC8_DENTH</name>
<keyword evidence="4" id="KW-0769">Symport</keyword>
<dbReference type="InterPro" id="IPR036259">
    <property type="entry name" value="MFS_trans_sf"/>
</dbReference>
<evidence type="ECO:0000256" key="7">
    <source>
        <dbReference type="SAM" id="Phobius"/>
    </source>
</evidence>
<keyword evidence="2" id="KW-0592">Phosphate transport</keyword>
<evidence type="ECO:0000256" key="3">
    <source>
        <dbReference type="ARBA" id="ARBA00022692"/>
    </source>
</evidence>
<proteinExistence type="predicted"/>
<evidence type="ECO:0000256" key="6">
    <source>
        <dbReference type="ARBA" id="ARBA00023136"/>
    </source>
</evidence>
<keyword evidence="6 7" id="KW-0472">Membrane</keyword>
<dbReference type="Proteomes" id="UP001552299">
    <property type="component" value="Unassembled WGS sequence"/>
</dbReference>
<dbReference type="GO" id="GO:0016020">
    <property type="term" value="C:membrane"/>
    <property type="evidence" value="ECO:0007669"/>
    <property type="project" value="UniProtKB-SubCell"/>
</dbReference>
<keyword evidence="9" id="KW-1185">Reference proteome</keyword>
<gene>
    <name evidence="8" type="ORF">M5K25_002248</name>
</gene>
<evidence type="ECO:0000313" key="8">
    <source>
        <dbReference type="EMBL" id="KAL0928015.1"/>
    </source>
</evidence>
<dbReference type="EMBL" id="JANQDX010000002">
    <property type="protein sequence ID" value="KAL0928015.1"/>
    <property type="molecule type" value="Genomic_DNA"/>
</dbReference>
<dbReference type="PANTHER" id="PTHR24064">
    <property type="entry name" value="SOLUTE CARRIER FAMILY 22 MEMBER"/>
    <property type="match status" value="1"/>
</dbReference>
<comment type="caution">
    <text evidence="8">The sequence shown here is derived from an EMBL/GenBank/DDBJ whole genome shotgun (WGS) entry which is preliminary data.</text>
</comment>
<dbReference type="GO" id="GO:0006817">
    <property type="term" value="P:phosphate ion transport"/>
    <property type="evidence" value="ECO:0007669"/>
    <property type="project" value="UniProtKB-KW"/>
</dbReference>
<keyword evidence="2" id="KW-0813">Transport</keyword>
<evidence type="ECO:0000256" key="1">
    <source>
        <dbReference type="ARBA" id="ARBA00004141"/>
    </source>
</evidence>
<dbReference type="AlphaFoldDB" id="A0ABD0VSC8"/>
<keyword evidence="3 7" id="KW-0812">Transmembrane</keyword>
<evidence type="ECO:0000313" key="9">
    <source>
        <dbReference type="Proteomes" id="UP001552299"/>
    </source>
</evidence>
<dbReference type="SUPFAM" id="SSF103473">
    <property type="entry name" value="MFS general substrate transporter"/>
    <property type="match status" value="1"/>
</dbReference>
<feature type="transmembrane region" description="Helical" evidence="7">
    <location>
        <begin position="107"/>
        <end position="127"/>
    </location>
</feature>
<evidence type="ECO:0000256" key="4">
    <source>
        <dbReference type="ARBA" id="ARBA00022847"/>
    </source>
</evidence>